<dbReference type="EMBL" id="CP027860">
    <property type="protein sequence ID" value="AVP98818.1"/>
    <property type="molecule type" value="Genomic_DNA"/>
</dbReference>
<reference evidence="1 2" key="2">
    <citation type="submission" date="2018-03" db="EMBL/GenBank/DDBJ databases">
        <authorList>
            <person name="Keele B.F."/>
        </authorList>
    </citation>
    <scope>NUCLEOTIDE SEQUENCE [LARGE SCALE GENOMIC DNA]</scope>
    <source>
        <strain evidence="1 2">D13</strain>
    </source>
</reference>
<dbReference type="OrthoDB" id="9806213at2"/>
<gene>
    <name evidence="1" type="ORF">C7S18_17245</name>
</gene>
<dbReference type="Gene3D" id="2.60.120.200">
    <property type="match status" value="1"/>
</dbReference>
<keyword evidence="2" id="KW-1185">Reference proteome</keyword>
<organism evidence="1 2">
    <name type="scientific">Ahniella affigens</name>
    <dbReference type="NCBI Taxonomy" id="2021234"/>
    <lineage>
        <taxon>Bacteria</taxon>
        <taxon>Pseudomonadati</taxon>
        <taxon>Pseudomonadota</taxon>
        <taxon>Gammaproteobacteria</taxon>
        <taxon>Lysobacterales</taxon>
        <taxon>Rhodanobacteraceae</taxon>
        <taxon>Ahniella</taxon>
    </lineage>
</organism>
<proteinExistence type="predicted"/>
<dbReference type="AlphaFoldDB" id="A0A2P1PVE6"/>
<dbReference type="Proteomes" id="UP000241074">
    <property type="component" value="Chromosome"/>
</dbReference>
<reference evidence="1 2" key="1">
    <citation type="submission" date="2018-03" db="EMBL/GenBank/DDBJ databases">
        <title>Ahniella affigens gen. nov., sp. nov., a gammaproteobacterium isolated from sandy soil near a stream.</title>
        <authorList>
            <person name="Ko Y."/>
            <person name="Kim J.-H."/>
        </authorList>
    </citation>
    <scope>NUCLEOTIDE SEQUENCE [LARGE SCALE GENOMIC DNA]</scope>
    <source>
        <strain evidence="1 2">D13</strain>
    </source>
</reference>
<sequence length="352" mass="39489">MIHHCDANEMSASTRPRVDWSRWLLALLFGSLLIGIGSVSANDLFADSLEPLNHAEIRWQSDEFDDARSLSRFDQIWRTEHWPFDSAEIRDVNQTTPGHLTLQPYSSGWWEDYRAELTYKTFHGDLQVTTLVRPRNRAGLAAPGSTHGGPLESEYSLAGLMLRVPRPEVEASNNNWTRGREAYVFLSMGAADTPGLYQFEDKTTRAALPGETHSVSVRIITNAPANTDSAYLRLVRIGPHVLALFRPTQPGANWQVLRRFRRNDFSPALQVGMVAYTDWATMSACSYEFHNINRLQFSCANPAIPADPDLRASFDFFRLQRPDVPSDLTGADWSNPAAVPNAVILQVFGTEP</sequence>
<name>A0A2P1PVE6_9GAMM</name>
<protein>
    <submittedName>
        <fullName evidence="1">Uncharacterized protein</fullName>
    </submittedName>
</protein>
<evidence type="ECO:0000313" key="1">
    <source>
        <dbReference type="EMBL" id="AVP98818.1"/>
    </source>
</evidence>
<accession>A0A2P1PVE6</accession>
<evidence type="ECO:0000313" key="2">
    <source>
        <dbReference type="Proteomes" id="UP000241074"/>
    </source>
</evidence>
<dbReference type="RefSeq" id="WP_106892737.1">
    <property type="nucleotide sequence ID" value="NZ_CP027860.1"/>
</dbReference>
<dbReference type="KEGG" id="xba:C7S18_17245"/>